<dbReference type="GeneID" id="54350200"/>
<dbReference type="AlphaFoldDB" id="A0A6A5RN35"/>
<name>A0A6A5RN35_9PLEO</name>
<evidence type="ECO:0000313" key="2">
    <source>
        <dbReference type="EMBL" id="KAF1928700.1"/>
    </source>
</evidence>
<keyword evidence="1" id="KW-1133">Transmembrane helix</keyword>
<protein>
    <submittedName>
        <fullName evidence="2">Uncharacterized protein</fullName>
    </submittedName>
</protein>
<sequence>MFLRDPKLFAQAYSSRPFLLQPFNMTDHAPMSLPISSIMLAFVYIFAQYSTNYPYDLAG</sequence>
<dbReference type="Proteomes" id="UP000800082">
    <property type="component" value="Unassembled WGS sequence"/>
</dbReference>
<keyword evidence="1" id="KW-0472">Membrane</keyword>
<reference evidence="2" key="1">
    <citation type="journal article" date="2020" name="Stud. Mycol.">
        <title>101 Dothideomycetes genomes: a test case for predicting lifestyles and emergence of pathogens.</title>
        <authorList>
            <person name="Haridas S."/>
            <person name="Albert R."/>
            <person name="Binder M."/>
            <person name="Bloem J."/>
            <person name="Labutti K."/>
            <person name="Salamov A."/>
            <person name="Andreopoulos B."/>
            <person name="Baker S."/>
            <person name="Barry K."/>
            <person name="Bills G."/>
            <person name="Bluhm B."/>
            <person name="Cannon C."/>
            <person name="Castanera R."/>
            <person name="Culley D."/>
            <person name="Daum C."/>
            <person name="Ezra D."/>
            <person name="Gonzalez J."/>
            <person name="Henrissat B."/>
            <person name="Kuo A."/>
            <person name="Liang C."/>
            <person name="Lipzen A."/>
            <person name="Lutzoni F."/>
            <person name="Magnuson J."/>
            <person name="Mondo S."/>
            <person name="Nolan M."/>
            <person name="Ohm R."/>
            <person name="Pangilinan J."/>
            <person name="Park H.-J."/>
            <person name="Ramirez L."/>
            <person name="Alfaro M."/>
            <person name="Sun H."/>
            <person name="Tritt A."/>
            <person name="Yoshinaga Y."/>
            <person name="Zwiers L.-H."/>
            <person name="Turgeon B."/>
            <person name="Goodwin S."/>
            <person name="Spatafora J."/>
            <person name="Crous P."/>
            <person name="Grigoriev I."/>
        </authorList>
    </citation>
    <scope>NUCLEOTIDE SEQUENCE</scope>
    <source>
        <strain evidence="2">CBS 183.55</strain>
    </source>
</reference>
<organism evidence="2 3">
    <name type="scientific">Didymella exigua CBS 183.55</name>
    <dbReference type="NCBI Taxonomy" id="1150837"/>
    <lineage>
        <taxon>Eukaryota</taxon>
        <taxon>Fungi</taxon>
        <taxon>Dikarya</taxon>
        <taxon>Ascomycota</taxon>
        <taxon>Pezizomycotina</taxon>
        <taxon>Dothideomycetes</taxon>
        <taxon>Pleosporomycetidae</taxon>
        <taxon>Pleosporales</taxon>
        <taxon>Pleosporineae</taxon>
        <taxon>Didymellaceae</taxon>
        <taxon>Didymella</taxon>
    </lineage>
</organism>
<evidence type="ECO:0000313" key="3">
    <source>
        <dbReference type="Proteomes" id="UP000800082"/>
    </source>
</evidence>
<accession>A0A6A5RN35</accession>
<keyword evidence="3" id="KW-1185">Reference proteome</keyword>
<evidence type="ECO:0000256" key="1">
    <source>
        <dbReference type="SAM" id="Phobius"/>
    </source>
</evidence>
<gene>
    <name evidence="2" type="ORF">M421DRAFT_420590</name>
</gene>
<keyword evidence="1" id="KW-0812">Transmembrane</keyword>
<dbReference type="RefSeq" id="XP_033448948.1">
    <property type="nucleotide sequence ID" value="XM_033592532.1"/>
</dbReference>
<feature type="transmembrane region" description="Helical" evidence="1">
    <location>
        <begin position="29"/>
        <end position="47"/>
    </location>
</feature>
<feature type="non-terminal residue" evidence="2">
    <location>
        <position position="59"/>
    </location>
</feature>
<proteinExistence type="predicted"/>
<dbReference type="EMBL" id="ML978968">
    <property type="protein sequence ID" value="KAF1928700.1"/>
    <property type="molecule type" value="Genomic_DNA"/>
</dbReference>